<sequence length="131" mass="15311">MDTQGKHIIFFDGDCLVCNRFVQILLKIDTNNRFLFSSLQSDFAKNSLNVIPKNIDSIIYLSPTGSYIKSEAILNICKTLGLPYSIVYFLKILPKKWRDAGYDYFAKNRYKWFGTNKYCTVPNEQQRKKFV</sequence>
<dbReference type="AlphaFoldDB" id="A0A363NKM8"/>
<dbReference type="Proteomes" id="UP000250831">
    <property type="component" value="Unassembled WGS sequence"/>
</dbReference>
<dbReference type="GO" id="GO:0015035">
    <property type="term" value="F:protein-disulfide reductase activity"/>
    <property type="evidence" value="ECO:0007669"/>
    <property type="project" value="InterPro"/>
</dbReference>
<evidence type="ECO:0000313" key="2">
    <source>
        <dbReference type="Proteomes" id="UP000250831"/>
    </source>
</evidence>
<dbReference type="RefSeq" id="WP_108636723.1">
    <property type="nucleotide sequence ID" value="NZ_QCXX01000010.1"/>
</dbReference>
<dbReference type="PANTHER" id="PTHR33639">
    <property type="entry name" value="THIOL-DISULFIDE OXIDOREDUCTASE DCC"/>
    <property type="match status" value="1"/>
</dbReference>
<dbReference type="Pfam" id="PF04134">
    <property type="entry name" value="DCC1-like"/>
    <property type="match status" value="1"/>
</dbReference>
<name>A0A363NKM8_9SPHI</name>
<dbReference type="OrthoDB" id="9785438at2"/>
<dbReference type="InterPro" id="IPR007263">
    <property type="entry name" value="DCC1-like"/>
</dbReference>
<gene>
    <name evidence="1" type="ORF">DCO56_26530</name>
</gene>
<proteinExistence type="predicted"/>
<comment type="caution">
    <text evidence="1">The sequence shown here is derived from an EMBL/GenBank/DDBJ whole genome shotgun (WGS) entry which is preliminary data.</text>
</comment>
<evidence type="ECO:0000313" key="1">
    <source>
        <dbReference type="EMBL" id="PUV21376.1"/>
    </source>
</evidence>
<organism evidence="1 2">
    <name type="scientific">Sphingobacterium athyrii</name>
    <dbReference type="NCBI Taxonomy" id="2152717"/>
    <lineage>
        <taxon>Bacteria</taxon>
        <taxon>Pseudomonadati</taxon>
        <taxon>Bacteroidota</taxon>
        <taxon>Sphingobacteriia</taxon>
        <taxon>Sphingobacteriales</taxon>
        <taxon>Sphingobacteriaceae</taxon>
        <taxon>Sphingobacterium</taxon>
    </lineage>
</organism>
<reference evidence="1 2" key="1">
    <citation type="submission" date="2018-04" db="EMBL/GenBank/DDBJ databases">
        <title>Sphingobacterium sp. M46 Genome.</title>
        <authorList>
            <person name="Cheng J."/>
            <person name="Li Y."/>
        </authorList>
    </citation>
    <scope>NUCLEOTIDE SEQUENCE [LARGE SCALE GENOMIC DNA]</scope>
    <source>
        <strain evidence="1 2">M46</strain>
    </source>
</reference>
<dbReference type="EMBL" id="QCXX01000010">
    <property type="protein sequence ID" value="PUV21376.1"/>
    <property type="molecule type" value="Genomic_DNA"/>
</dbReference>
<keyword evidence="2" id="KW-1185">Reference proteome</keyword>
<protein>
    <recommendedName>
        <fullName evidence="3">Thiol-disulfide oxidoreductase</fullName>
    </recommendedName>
</protein>
<evidence type="ECO:0008006" key="3">
    <source>
        <dbReference type="Google" id="ProtNLM"/>
    </source>
</evidence>
<dbReference type="InterPro" id="IPR052927">
    <property type="entry name" value="DCC_oxidoreductase"/>
</dbReference>
<accession>A0A363NKM8</accession>
<dbReference type="PANTHER" id="PTHR33639:SF2">
    <property type="entry name" value="DUF393 DOMAIN-CONTAINING PROTEIN"/>
    <property type="match status" value="1"/>
</dbReference>